<protein>
    <recommendedName>
        <fullName evidence="3">Superoxide dismutase [Cu-Zn]</fullName>
        <ecNumber evidence="3">1.15.1.1</ecNumber>
    </recommendedName>
</protein>
<dbReference type="InterPro" id="IPR036423">
    <property type="entry name" value="SOD-like_Cu/Zn_dom_sf"/>
</dbReference>
<dbReference type="GO" id="GO:0004784">
    <property type="term" value="F:superoxide dismutase activity"/>
    <property type="evidence" value="ECO:0007669"/>
    <property type="project" value="UniProtKB-EC"/>
</dbReference>
<keyword evidence="7" id="KW-1185">Reference proteome</keyword>
<evidence type="ECO:0000313" key="6">
    <source>
        <dbReference type="EMBL" id="TSJ60351.1"/>
    </source>
</evidence>
<dbReference type="Gene3D" id="2.60.40.200">
    <property type="entry name" value="Superoxide dismutase, copper/zinc binding domain"/>
    <property type="match status" value="1"/>
</dbReference>
<dbReference type="InterPro" id="IPR024134">
    <property type="entry name" value="SOD_Cu/Zn_/chaperone"/>
</dbReference>
<organism evidence="6 7">
    <name type="scientific">Allobacillus salarius</name>
    <dbReference type="NCBI Taxonomy" id="1955272"/>
    <lineage>
        <taxon>Bacteria</taxon>
        <taxon>Bacillati</taxon>
        <taxon>Bacillota</taxon>
        <taxon>Bacilli</taxon>
        <taxon>Bacillales</taxon>
        <taxon>Bacillaceae</taxon>
        <taxon>Allobacillus</taxon>
    </lineage>
</organism>
<feature type="region of interest" description="Disordered" evidence="4">
    <location>
        <begin position="170"/>
        <end position="193"/>
    </location>
</feature>
<dbReference type="PROSITE" id="PS51257">
    <property type="entry name" value="PROKAR_LIPOPROTEIN"/>
    <property type="match status" value="1"/>
</dbReference>
<keyword evidence="3" id="KW-0862">Zinc</keyword>
<accession>A0A556P7I7</accession>
<dbReference type="AlphaFoldDB" id="A0A556P7I7"/>
<comment type="caution">
    <text evidence="6">The sequence shown here is derived from an EMBL/GenBank/DDBJ whole genome shotgun (WGS) entry which is preliminary data.</text>
</comment>
<name>A0A556P7I7_9BACI</name>
<keyword evidence="3" id="KW-0560">Oxidoreductase</keyword>
<reference evidence="6 7" key="1">
    <citation type="submission" date="2019-07" db="EMBL/GenBank/DDBJ databases">
        <title>Allobacillus sp. nov. SKP isolated from shrimp paste of Euphausiacea.</title>
        <authorList>
            <person name="Kanchanasin P."/>
            <person name="Tanasupawat S."/>
            <person name="Shi W."/>
            <person name="Wu L."/>
            <person name="Ma J."/>
        </authorList>
    </citation>
    <scope>NUCLEOTIDE SEQUENCE [LARGE SCALE GENOMIC DNA]</scope>
    <source>
        <strain evidence="6 7">SKP4-8</strain>
    </source>
</reference>
<dbReference type="RefSeq" id="WP_144089584.1">
    <property type="nucleotide sequence ID" value="NZ_VMHE01000033.1"/>
</dbReference>
<dbReference type="GO" id="GO:0005507">
    <property type="term" value="F:copper ion binding"/>
    <property type="evidence" value="ECO:0007669"/>
    <property type="project" value="InterPro"/>
</dbReference>
<evidence type="ECO:0000256" key="3">
    <source>
        <dbReference type="RuleBase" id="RU000393"/>
    </source>
</evidence>
<keyword evidence="3" id="KW-0479">Metal-binding</keyword>
<dbReference type="OrthoDB" id="9792957at2"/>
<dbReference type="Proteomes" id="UP000316425">
    <property type="component" value="Unassembled WGS sequence"/>
</dbReference>
<dbReference type="CDD" id="cd00305">
    <property type="entry name" value="Cu-Zn_Superoxide_Dismutase"/>
    <property type="match status" value="1"/>
</dbReference>
<dbReference type="SUPFAM" id="SSF49329">
    <property type="entry name" value="Cu,Zn superoxide dismutase-like"/>
    <property type="match status" value="1"/>
</dbReference>
<dbReference type="InterPro" id="IPR018152">
    <property type="entry name" value="SOD_Cu/Zn_BS"/>
</dbReference>
<keyword evidence="3" id="KW-0186">Copper</keyword>
<comment type="function">
    <text evidence="2">Destroys radicals which are normally produced within the cells and which are toxic to biological systems. May play a role in favoring mycobacterial survival in phagocytes.</text>
</comment>
<dbReference type="EC" id="1.15.1.1" evidence="3"/>
<evidence type="ECO:0000256" key="4">
    <source>
        <dbReference type="SAM" id="MobiDB-lite"/>
    </source>
</evidence>
<dbReference type="PANTHER" id="PTHR10003">
    <property type="entry name" value="SUPEROXIDE DISMUTASE CU-ZN -RELATED"/>
    <property type="match status" value="1"/>
</dbReference>
<sequence length="193" mass="20735">MKRAILIISMTAFLIGCQSDQKTMVETDIYNADSDIIGKATISEEPEGVKVKVALEGLEPGFHGIHIHEFPKCEGPNFESAGNHWTIDDSKHGLMHPEGPHVGDMPNIEVGGDGTIADYEFVLSEATLKDGKGSMFSDEGKALIIHSGQDDGVSQPAGNSGERIACAVIKKDSELQEGTNPGDQVEQKEEEES</sequence>
<evidence type="ECO:0000259" key="5">
    <source>
        <dbReference type="Pfam" id="PF00080"/>
    </source>
</evidence>
<feature type="domain" description="Superoxide dismutase copper/zinc binding" evidence="5">
    <location>
        <begin position="37"/>
        <end position="169"/>
    </location>
</feature>
<gene>
    <name evidence="6" type="ORF">FPQ13_12115</name>
</gene>
<evidence type="ECO:0000313" key="7">
    <source>
        <dbReference type="Proteomes" id="UP000316425"/>
    </source>
</evidence>
<comment type="cofactor">
    <cofactor evidence="3">
        <name>Zn(2+)</name>
        <dbReference type="ChEBI" id="CHEBI:29105"/>
    </cofactor>
    <text evidence="3">Binds 1 zinc ion per subunit.</text>
</comment>
<comment type="catalytic activity">
    <reaction evidence="3">
        <text>2 superoxide + 2 H(+) = H2O2 + O2</text>
        <dbReference type="Rhea" id="RHEA:20696"/>
        <dbReference type="ChEBI" id="CHEBI:15378"/>
        <dbReference type="ChEBI" id="CHEBI:15379"/>
        <dbReference type="ChEBI" id="CHEBI:16240"/>
        <dbReference type="ChEBI" id="CHEBI:18421"/>
        <dbReference type="EC" id="1.15.1.1"/>
    </reaction>
</comment>
<dbReference type="Pfam" id="PF00080">
    <property type="entry name" value="Sod_Cu"/>
    <property type="match status" value="1"/>
</dbReference>
<comment type="cofactor">
    <cofactor evidence="3">
        <name>Cu cation</name>
        <dbReference type="ChEBI" id="CHEBI:23378"/>
    </cofactor>
    <text evidence="3">Binds 1 copper ion per subunit.</text>
</comment>
<dbReference type="PROSITE" id="PS00332">
    <property type="entry name" value="SOD_CU_ZN_2"/>
    <property type="match status" value="1"/>
</dbReference>
<dbReference type="InterPro" id="IPR001424">
    <property type="entry name" value="SOD_Cu_Zn_dom"/>
</dbReference>
<comment type="similarity">
    <text evidence="1 3">Belongs to the Cu-Zn superoxide dismutase family.</text>
</comment>
<evidence type="ECO:0000256" key="1">
    <source>
        <dbReference type="ARBA" id="ARBA00010457"/>
    </source>
</evidence>
<proteinExistence type="inferred from homology"/>
<dbReference type="EMBL" id="VMHE01000033">
    <property type="protein sequence ID" value="TSJ60351.1"/>
    <property type="molecule type" value="Genomic_DNA"/>
</dbReference>
<evidence type="ECO:0000256" key="2">
    <source>
        <dbReference type="ARBA" id="ARBA00024900"/>
    </source>
</evidence>